<evidence type="ECO:0000256" key="4">
    <source>
        <dbReference type="ARBA" id="ARBA00022723"/>
    </source>
</evidence>
<feature type="domain" description="Rieske" evidence="8">
    <location>
        <begin position="41"/>
        <end position="141"/>
    </location>
</feature>
<dbReference type="EC" id="1.14.13.-" evidence="9"/>
<dbReference type="Gene3D" id="2.102.10.10">
    <property type="entry name" value="Rieske [2Fe-2S] iron-sulphur domain"/>
    <property type="match status" value="1"/>
</dbReference>
<dbReference type="PANTHER" id="PTHR43756">
    <property type="entry name" value="CHOLINE MONOOXYGENASE, CHLOROPLASTIC"/>
    <property type="match status" value="1"/>
</dbReference>
<keyword evidence="5 9" id="KW-0560">Oxidoreductase</keyword>
<reference evidence="9 10" key="1">
    <citation type="submission" date="2024-02" db="EMBL/GenBank/DDBJ databases">
        <title>Draft genome sequence of Collimonas sp. strain H4R21, an effective mineral-weathering bacterial strain isolated from the beech rhizosphere.</title>
        <authorList>
            <person name="Morin E."/>
            <person name="Uroz S."/>
            <person name="Leveau J.H.J."/>
            <person name="Kumar R."/>
            <person name="Rey M.W."/>
            <person name="Pham J."/>
        </authorList>
    </citation>
    <scope>NUCLEOTIDE SEQUENCE [LARGE SCALE GENOMIC DNA]</scope>
    <source>
        <strain evidence="9 10">H4R21</strain>
    </source>
</reference>
<proteinExistence type="inferred from homology"/>
<dbReference type="SUPFAM" id="SSF55961">
    <property type="entry name" value="Bet v1-like"/>
    <property type="match status" value="1"/>
</dbReference>
<name>A0ABU9PZF4_9BURK</name>
<keyword evidence="6" id="KW-0408">Iron</keyword>
<evidence type="ECO:0000256" key="5">
    <source>
        <dbReference type="ARBA" id="ARBA00023002"/>
    </source>
</evidence>
<comment type="similarity">
    <text evidence="2">Belongs to the bacterial ring-hydroxylating dioxygenase alpha subunit family.</text>
</comment>
<dbReference type="PANTHER" id="PTHR43756:SF5">
    <property type="entry name" value="CHOLINE MONOOXYGENASE, CHLOROPLASTIC"/>
    <property type="match status" value="1"/>
</dbReference>
<comment type="caution">
    <text evidence="9">The sequence shown here is derived from an EMBL/GenBank/DDBJ whole genome shotgun (WGS) entry which is preliminary data.</text>
</comment>
<evidence type="ECO:0000256" key="3">
    <source>
        <dbReference type="ARBA" id="ARBA00022714"/>
    </source>
</evidence>
<keyword evidence="7" id="KW-0411">Iron-sulfur</keyword>
<evidence type="ECO:0000259" key="8">
    <source>
        <dbReference type="PROSITE" id="PS51296"/>
    </source>
</evidence>
<comment type="cofactor">
    <cofactor evidence="1">
        <name>Fe cation</name>
        <dbReference type="ChEBI" id="CHEBI:24875"/>
    </cofactor>
</comment>
<dbReference type="EMBL" id="JBANDC010000014">
    <property type="protein sequence ID" value="MEM4989386.1"/>
    <property type="molecule type" value="Genomic_DNA"/>
</dbReference>
<evidence type="ECO:0000256" key="1">
    <source>
        <dbReference type="ARBA" id="ARBA00001962"/>
    </source>
</evidence>
<dbReference type="CDD" id="cd00680">
    <property type="entry name" value="RHO_alpha_C"/>
    <property type="match status" value="1"/>
</dbReference>
<keyword evidence="9" id="KW-0223">Dioxygenase</keyword>
<evidence type="ECO:0000256" key="6">
    <source>
        <dbReference type="ARBA" id="ARBA00023004"/>
    </source>
</evidence>
<evidence type="ECO:0000313" key="10">
    <source>
        <dbReference type="Proteomes" id="UP001495910"/>
    </source>
</evidence>
<keyword evidence="10" id="KW-1185">Reference proteome</keyword>
<dbReference type="CDD" id="cd03469">
    <property type="entry name" value="Rieske_RO_Alpha_N"/>
    <property type="match status" value="1"/>
</dbReference>
<sequence length="369" mass="42350">MSDLASITKLARSDAQLPVNVYFDEALLKREIQQLFQTGPRYVGHELMVPNVGDYATLASENEGRMLVRNPQGIELVSNVCRHRQAKMFDGRGNARNIVCPLHRWTYDLKGELIGAPHFGETPCMNLSRTPLQNWNGLLFEQNAFHVGEKLAQLGVAKDLDFSGYLFDHVEVHECDYNWKTFIEVYLEDYHVEPFHPGLGSFVSCDDLEWQFGKDYSVQTVGVNHGLAKSGSPAYKKWQEQVLKFSNGEPPKFGAIWLTLYPNIMVEWYPHVLVVSTLWPRGPQKTTNVVEFYYPEEIALFEREMVEAERAAYMETCVEDDEIALRMDAGRRILMERGVNEAGPYQSPMEDGMQHFHEWYRSQDGLVQA</sequence>
<dbReference type="Proteomes" id="UP001495910">
    <property type="component" value="Unassembled WGS sequence"/>
</dbReference>
<dbReference type="InterPro" id="IPR036922">
    <property type="entry name" value="Rieske_2Fe-2S_sf"/>
</dbReference>
<keyword evidence="3" id="KW-0001">2Fe-2S</keyword>
<dbReference type="Gene3D" id="3.90.380.10">
    <property type="entry name" value="Naphthalene 1,2-dioxygenase Alpha Subunit, Chain A, domain 1"/>
    <property type="match status" value="1"/>
</dbReference>
<protein>
    <submittedName>
        <fullName evidence="9">Aromatic ring-hydroxylating dioxygenase subunit alpha</fullName>
        <ecNumber evidence="9">1.14.13.-</ecNumber>
    </submittedName>
</protein>
<evidence type="ECO:0000256" key="7">
    <source>
        <dbReference type="ARBA" id="ARBA00023014"/>
    </source>
</evidence>
<dbReference type="RefSeq" id="WP_092396584.1">
    <property type="nucleotide sequence ID" value="NZ_JBANDC010000014.1"/>
</dbReference>
<keyword evidence="4" id="KW-0479">Metal-binding</keyword>
<dbReference type="PRINTS" id="PR00090">
    <property type="entry name" value="RNGDIOXGNASE"/>
</dbReference>
<dbReference type="Pfam" id="PF00848">
    <property type="entry name" value="Ring_hydroxyl_A"/>
    <property type="match status" value="1"/>
</dbReference>
<accession>A0ABU9PZF4</accession>
<organism evidence="9 10">
    <name type="scientific">Collimonas rhizosphaerae</name>
    <dbReference type="NCBI Taxonomy" id="3126357"/>
    <lineage>
        <taxon>Bacteria</taxon>
        <taxon>Pseudomonadati</taxon>
        <taxon>Pseudomonadota</taxon>
        <taxon>Betaproteobacteria</taxon>
        <taxon>Burkholderiales</taxon>
        <taxon>Oxalobacteraceae</taxon>
        <taxon>Collimonas</taxon>
    </lineage>
</organism>
<dbReference type="InterPro" id="IPR001663">
    <property type="entry name" value="Rng_hydr_dOase-A"/>
</dbReference>
<dbReference type="PROSITE" id="PS51296">
    <property type="entry name" value="RIESKE"/>
    <property type="match status" value="1"/>
</dbReference>
<dbReference type="InterPro" id="IPR015879">
    <property type="entry name" value="Ring_hydroxy_dOase_asu_C_dom"/>
</dbReference>
<evidence type="ECO:0000313" key="9">
    <source>
        <dbReference type="EMBL" id="MEM4989386.1"/>
    </source>
</evidence>
<dbReference type="GO" id="GO:0051213">
    <property type="term" value="F:dioxygenase activity"/>
    <property type="evidence" value="ECO:0007669"/>
    <property type="project" value="UniProtKB-KW"/>
</dbReference>
<dbReference type="SUPFAM" id="SSF50022">
    <property type="entry name" value="ISP domain"/>
    <property type="match status" value="1"/>
</dbReference>
<dbReference type="Pfam" id="PF00355">
    <property type="entry name" value="Rieske"/>
    <property type="match status" value="1"/>
</dbReference>
<dbReference type="InterPro" id="IPR017941">
    <property type="entry name" value="Rieske_2Fe-2S"/>
</dbReference>
<evidence type="ECO:0000256" key="2">
    <source>
        <dbReference type="ARBA" id="ARBA00008751"/>
    </source>
</evidence>
<gene>
    <name evidence="9" type="ORF">V8G57_18520</name>
</gene>